<organism evidence="1 2">
    <name type="scientific">Hymenobacter edaphi</name>
    <dbReference type="NCBI Taxonomy" id="2211146"/>
    <lineage>
        <taxon>Bacteria</taxon>
        <taxon>Pseudomonadati</taxon>
        <taxon>Bacteroidota</taxon>
        <taxon>Cytophagia</taxon>
        <taxon>Cytophagales</taxon>
        <taxon>Hymenobacteraceae</taxon>
        <taxon>Hymenobacter</taxon>
    </lineage>
</organism>
<protein>
    <submittedName>
        <fullName evidence="1">Uncharacterized protein</fullName>
    </submittedName>
</protein>
<keyword evidence="2" id="KW-1185">Reference proteome</keyword>
<comment type="caution">
    <text evidence="1">The sequence shown here is derived from an EMBL/GenBank/DDBJ whole genome shotgun (WGS) entry which is preliminary data.</text>
</comment>
<proteinExistence type="predicted"/>
<name>A0A328BNP4_9BACT</name>
<sequence length="550" mass="58826">MVLSGWLLLHAPAARASHALGGQLTYEYVGTASQPNRYRVTCRFFRDCSGIDAPAQLTLSCRVGTVTTACSSNDSRNFTATLSRGLLTFGSPYCNAADNSCSTTGRPNYQTAKYEAVVTLPPAPSWTLSVTENARPALANVAPNTSGDLYLEATLNNQLTLAGGTTQTVTNTSPQYSDQNVPIPFTCYQQRTTLSFSAFEPDGDSLVYSLDRPLEGCNQPMFYKVLPQVVPIPGPPCVPVFPTNLTYSPTFPIPSFNTTGSCPVLTLVPSFNFNPTTGSATFTPSFYDANVPANNKYSVIGKVTEYRRLNGRYYLVGSVRRDIIVIVTDCGGNQVPNLPSVAGTPTDSLVVECPWPGQTTASFTLSDPNPNDLLTVTFATPADPLYPSMYTNPGAPAAPVSVSSNGTSAPVLQVRLRPDFDVIGRTYRIPVQVVDNACPLRGAQNFVLVLRAVPARPTATHAARQQPALSAFPNPFAEQVRFSLPRPQQAGAQVLITDQLGRVVERLPVPAGPGAEATLTWTPRPGLPAGVYLARPASGGPAMRLLRTTR</sequence>
<accession>A0A328BNP4</accession>
<reference evidence="2" key="1">
    <citation type="submission" date="2018-05" db="EMBL/GenBank/DDBJ databases">
        <authorList>
            <person name="Nie L."/>
        </authorList>
    </citation>
    <scope>NUCLEOTIDE SEQUENCE [LARGE SCALE GENOMIC DNA]</scope>
    <source>
        <strain evidence="2">NL</strain>
    </source>
</reference>
<evidence type="ECO:0000313" key="1">
    <source>
        <dbReference type="EMBL" id="RAK68219.1"/>
    </source>
</evidence>
<dbReference type="AlphaFoldDB" id="A0A328BNP4"/>
<dbReference type="Proteomes" id="UP000248553">
    <property type="component" value="Unassembled WGS sequence"/>
</dbReference>
<gene>
    <name evidence="1" type="ORF">DLM85_09310</name>
</gene>
<evidence type="ECO:0000313" key="2">
    <source>
        <dbReference type="Proteomes" id="UP000248553"/>
    </source>
</evidence>
<dbReference type="EMBL" id="QHKM01000002">
    <property type="protein sequence ID" value="RAK68219.1"/>
    <property type="molecule type" value="Genomic_DNA"/>
</dbReference>